<dbReference type="Gene3D" id="6.10.250.1370">
    <property type="match status" value="1"/>
</dbReference>
<dbReference type="AlphaFoldDB" id="A0A9B0TL70"/>
<dbReference type="PANTHER" id="PTHR28573:SF1">
    <property type="entry name" value="SPINDLE AND KINETOCHORE-ASSOCIATED PROTEIN 1"/>
    <property type="match status" value="1"/>
</dbReference>
<name>A0A9B0TL70_CHRAS</name>
<dbReference type="Pfam" id="PF07160">
    <property type="entry name" value="SKA1"/>
    <property type="match status" value="1"/>
</dbReference>
<proteinExistence type="inferred from homology"/>
<dbReference type="GO" id="GO:0072686">
    <property type="term" value="C:mitotic spindle"/>
    <property type="evidence" value="ECO:0007669"/>
    <property type="project" value="TreeGrafter"/>
</dbReference>
<dbReference type="InterPro" id="IPR042031">
    <property type="entry name" value="SKA1_MBD_sf"/>
</dbReference>
<dbReference type="GO" id="GO:0007059">
    <property type="term" value="P:chromosome segregation"/>
    <property type="evidence" value="ECO:0007669"/>
    <property type="project" value="InterPro"/>
</dbReference>
<dbReference type="GeneID" id="102825500"/>
<evidence type="ECO:0000313" key="6">
    <source>
        <dbReference type="Proteomes" id="UP000504623"/>
    </source>
</evidence>
<dbReference type="OrthoDB" id="5962at2759"/>
<dbReference type="RefSeq" id="XP_006864568.1">
    <property type="nucleotide sequence ID" value="XM_006864506.1"/>
</dbReference>
<dbReference type="Gene3D" id="1.10.10.1890">
    <property type="entry name" value="Ska1 microtubule binding domain-like"/>
    <property type="match status" value="1"/>
</dbReference>
<dbReference type="Proteomes" id="UP000504623">
    <property type="component" value="Unplaced"/>
</dbReference>
<protein>
    <recommendedName>
        <fullName evidence="2">SKA complex subunit 1</fullName>
    </recommendedName>
    <alternativeName>
        <fullName evidence="3">Spindle and kinetochore-associated protein 1</fullName>
    </alternativeName>
</protein>
<feature type="coiled-coil region" evidence="4">
    <location>
        <begin position="39"/>
        <end position="80"/>
    </location>
</feature>
<dbReference type="GO" id="GO:0005876">
    <property type="term" value="C:spindle microtubule"/>
    <property type="evidence" value="ECO:0007669"/>
    <property type="project" value="TreeGrafter"/>
</dbReference>
<evidence type="ECO:0000256" key="1">
    <source>
        <dbReference type="ARBA" id="ARBA00006836"/>
    </source>
</evidence>
<keyword evidence="6" id="KW-1185">Reference proteome</keyword>
<keyword evidence="4" id="KW-0175">Coiled coil</keyword>
<dbReference type="PANTHER" id="PTHR28573">
    <property type="entry name" value="SPINDLE AND KINETOCHORE-ASSOCIATED PROTEIN 1"/>
    <property type="match status" value="1"/>
</dbReference>
<evidence type="ECO:0000256" key="5">
    <source>
        <dbReference type="SAM" id="MobiDB-lite"/>
    </source>
</evidence>
<dbReference type="GO" id="GO:0000940">
    <property type="term" value="C:outer kinetochore"/>
    <property type="evidence" value="ECO:0007669"/>
    <property type="project" value="TreeGrafter"/>
</dbReference>
<accession>A0A9B0TL70</accession>
<sequence>MAFSDLEQLCVYINEKIGNIKNTLFLRNGGQELALVTILNKIGDEIIEVNELLNKLELEIEYQEQTSNSLKELCESLEEDYKDGQHLKENIPTHLPQVAVTKNFEKGPDVNPEELVIVVEPASITKPQKGQRNIKDISFITSGEFNGIPAYLKARLTYCQINDVIKEINKASKDKIVHQPKKPMNSVVRDLYHRFTKEETKDTKGHYCFLMEVDIKEFRALKADKRFLVILYILEHGNRKTNLRPHEPLSQPQKRIGIDLNLKGQIVNLRNEEKEELYRTQRARTNPNSGLRGSLGALLSALSKAPPTLLDALDALTQVGTCAMCIHGECLTRCYGLCTQAELQRMQRYLGPVRSAGLRGRTRSPYLVKPELTAPRPSLRRPQYPLPPRLSHLGSDGVSTASQSTWATCRPEAGSPACCLPLPLPAHDGLRERTAAPRRLTQVEEESCRQGGERARWPRVPGLHARTQTVLTAVRWQNCPRTACPRGLQAANLEGLRAATALSGSHRFPTRVKEWR</sequence>
<evidence type="ECO:0000313" key="7">
    <source>
        <dbReference type="RefSeq" id="XP_006864568.1"/>
    </source>
</evidence>
<organism evidence="6 7">
    <name type="scientific">Chrysochloris asiatica</name>
    <name type="common">Cape golden mole</name>
    <dbReference type="NCBI Taxonomy" id="185453"/>
    <lineage>
        <taxon>Eukaryota</taxon>
        <taxon>Metazoa</taxon>
        <taxon>Chordata</taxon>
        <taxon>Craniata</taxon>
        <taxon>Vertebrata</taxon>
        <taxon>Euteleostomi</taxon>
        <taxon>Mammalia</taxon>
        <taxon>Eutheria</taxon>
        <taxon>Afrotheria</taxon>
        <taxon>Chrysochloridae</taxon>
        <taxon>Chrysochlorinae</taxon>
        <taxon>Chrysochloris</taxon>
    </lineage>
</organism>
<evidence type="ECO:0000256" key="3">
    <source>
        <dbReference type="ARBA" id="ARBA00047202"/>
    </source>
</evidence>
<evidence type="ECO:0000256" key="2">
    <source>
        <dbReference type="ARBA" id="ARBA00047182"/>
    </source>
</evidence>
<evidence type="ECO:0000256" key="4">
    <source>
        <dbReference type="SAM" id="Coils"/>
    </source>
</evidence>
<dbReference type="GO" id="GO:0051301">
    <property type="term" value="P:cell division"/>
    <property type="evidence" value="ECO:0007669"/>
    <property type="project" value="InterPro"/>
</dbReference>
<dbReference type="InterPro" id="IPR009829">
    <property type="entry name" value="SKA1"/>
</dbReference>
<reference evidence="7" key="1">
    <citation type="submission" date="2025-08" db="UniProtKB">
        <authorList>
            <consortium name="RefSeq"/>
        </authorList>
    </citation>
    <scope>IDENTIFICATION</scope>
    <source>
        <tissue evidence="7">Spleen</tissue>
    </source>
</reference>
<feature type="region of interest" description="Disordered" evidence="5">
    <location>
        <begin position="361"/>
        <end position="397"/>
    </location>
</feature>
<gene>
    <name evidence="7" type="primary">LOC102825500</name>
</gene>
<dbReference type="GO" id="GO:0031110">
    <property type="term" value="P:regulation of microtubule polymerization or depolymerization"/>
    <property type="evidence" value="ECO:0007669"/>
    <property type="project" value="TreeGrafter"/>
</dbReference>
<dbReference type="GO" id="GO:0008017">
    <property type="term" value="F:microtubule binding"/>
    <property type="evidence" value="ECO:0007669"/>
    <property type="project" value="InterPro"/>
</dbReference>
<dbReference type="CDD" id="cd12958">
    <property type="entry name" value="SKA1_N"/>
    <property type="match status" value="1"/>
</dbReference>
<dbReference type="GO" id="GO:0000278">
    <property type="term" value="P:mitotic cell cycle"/>
    <property type="evidence" value="ECO:0007669"/>
    <property type="project" value="TreeGrafter"/>
</dbReference>
<comment type="similarity">
    <text evidence="1">Belongs to the SKA1 family.</text>
</comment>